<evidence type="ECO:0000313" key="11">
    <source>
        <dbReference type="Proteomes" id="UP000295818"/>
    </source>
</evidence>
<dbReference type="InterPro" id="IPR044644">
    <property type="entry name" value="DinF-like"/>
</dbReference>
<evidence type="ECO:0000256" key="9">
    <source>
        <dbReference type="SAM" id="Phobius"/>
    </source>
</evidence>
<evidence type="ECO:0000256" key="4">
    <source>
        <dbReference type="ARBA" id="ARBA00022475"/>
    </source>
</evidence>
<protein>
    <submittedName>
        <fullName evidence="10">MATE family efflux protein</fullName>
    </submittedName>
</protein>
<evidence type="ECO:0000256" key="2">
    <source>
        <dbReference type="ARBA" id="ARBA00010199"/>
    </source>
</evidence>
<feature type="region of interest" description="Disordered" evidence="8">
    <location>
        <begin position="1"/>
        <end position="55"/>
    </location>
</feature>
<name>A0ABY2BQ84_9ACTN</name>
<evidence type="ECO:0000256" key="8">
    <source>
        <dbReference type="SAM" id="MobiDB-lite"/>
    </source>
</evidence>
<comment type="caution">
    <text evidence="10">The sequence shown here is derived from an EMBL/GenBank/DDBJ whole genome shotgun (WGS) entry which is preliminary data.</text>
</comment>
<evidence type="ECO:0000256" key="1">
    <source>
        <dbReference type="ARBA" id="ARBA00004651"/>
    </source>
</evidence>
<feature type="transmembrane region" description="Helical" evidence="9">
    <location>
        <begin position="235"/>
        <end position="258"/>
    </location>
</feature>
<comment type="similarity">
    <text evidence="2">Belongs to the multi antimicrobial extrusion (MATE) (TC 2.A.66.1) family.</text>
</comment>
<reference evidence="10 11" key="1">
    <citation type="journal article" date="2015" name="Stand. Genomic Sci.">
        <title>Genomic Encyclopedia of Bacterial and Archaeal Type Strains, Phase III: the genomes of soil and plant-associated and newly described type strains.</title>
        <authorList>
            <person name="Whitman W.B."/>
            <person name="Woyke T."/>
            <person name="Klenk H.P."/>
            <person name="Zhou Y."/>
            <person name="Lilburn T.G."/>
            <person name="Beck B.J."/>
            <person name="De Vos P."/>
            <person name="Vandamme P."/>
            <person name="Eisen J.A."/>
            <person name="Garrity G."/>
            <person name="Hugenholtz P."/>
            <person name="Kyrpides N.C."/>
        </authorList>
    </citation>
    <scope>NUCLEOTIDE SEQUENCE [LARGE SCALE GENOMIC DNA]</scope>
    <source>
        <strain evidence="10 11">VKM Ac-2538</strain>
    </source>
</reference>
<keyword evidence="11" id="KW-1185">Reference proteome</keyword>
<dbReference type="PANTHER" id="PTHR42893">
    <property type="entry name" value="PROTEIN DETOXIFICATION 44, CHLOROPLASTIC-RELATED"/>
    <property type="match status" value="1"/>
</dbReference>
<feature type="transmembrane region" description="Helical" evidence="9">
    <location>
        <begin position="454"/>
        <end position="471"/>
    </location>
</feature>
<keyword evidence="5 9" id="KW-0812">Transmembrane</keyword>
<accession>A0ABY2BQ84</accession>
<feature type="transmembrane region" description="Helical" evidence="9">
    <location>
        <begin position="426"/>
        <end position="448"/>
    </location>
</feature>
<dbReference type="InterPro" id="IPR002528">
    <property type="entry name" value="MATE_fam"/>
</dbReference>
<feature type="transmembrane region" description="Helical" evidence="9">
    <location>
        <begin position="316"/>
        <end position="338"/>
    </location>
</feature>
<evidence type="ECO:0000256" key="3">
    <source>
        <dbReference type="ARBA" id="ARBA00022448"/>
    </source>
</evidence>
<dbReference type="EMBL" id="SLWM01000003">
    <property type="protein sequence ID" value="TCO27774.1"/>
    <property type="molecule type" value="Genomic_DNA"/>
</dbReference>
<dbReference type="CDD" id="cd13136">
    <property type="entry name" value="MATE_DinF_like"/>
    <property type="match status" value="1"/>
</dbReference>
<dbReference type="NCBIfam" id="TIGR00797">
    <property type="entry name" value="matE"/>
    <property type="match status" value="1"/>
</dbReference>
<evidence type="ECO:0000256" key="6">
    <source>
        <dbReference type="ARBA" id="ARBA00022989"/>
    </source>
</evidence>
<evidence type="ECO:0000256" key="7">
    <source>
        <dbReference type="ARBA" id="ARBA00023136"/>
    </source>
</evidence>
<dbReference type="PIRSF" id="PIRSF006603">
    <property type="entry name" value="DinF"/>
    <property type="match status" value="1"/>
</dbReference>
<feature type="transmembrane region" description="Helical" evidence="9">
    <location>
        <begin position="140"/>
        <end position="159"/>
    </location>
</feature>
<feature type="transmembrane region" description="Helical" evidence="9">
    <location>
        <begin position="396"/>
        <end position="414"/>
    </location>
</feature>
<proteinExistence type="inferred from homology"/>
<dbReference type="Proteomes" id="UP000295818">
    <property type="component" value="Unassembled WGS sequence"/>
</dbReference>
<comment type="subcellular location">
    <subcellularLocation>
        <location evidence="1">Cell membrane</location>
        <topology evidence="1">Multi-pass membrane protein</topology>
    </subcellularLocation>
</comment>
<feature type="transmembrane region" description="Helical" evidence="9">
    <location>
        <begin position="210"/>
        <end position="229"/>
    </location>
</feature>
<feature type="transmembrane region" description="Helical" evidence="9">
    <location>
        <begin position="60"/>
        <end position="80"/>
    </location>
</feature>
<keyword evidence="6 9" id="KW-1133">Transmembrane helix</keyword>
<gene>
    <name evidence="10" type="ORF">EV644_103477</name>
</gene>
<dbReference type="InterPro" id="IPR048279">
    <property type="entry name" value="MdtK-like"/>
</dbReference>
<feature type="transmembrane region" description="Helical" evidence="9">
    <location>
        <begin position="279"/>
        <end position="304"/>
    </location>
</feature>
<evidence type="ECO:0000313" key="10">
    <source>
        <dbReference type="EMBL" id="TCO27774.1"/>
    </source>
</evidence>
<feature type="transmembrane region" description="Helical" evidence="9">
    <location>
        <begin position="358"/>
        <end position="376"/>
    </location>
</feature>
<dbReference type="Pfam" id="PF01554">
    <property type="entry name" value="MatE"/>
    <property type="match status" value="2"/>
</dbReference>
<keyword evidence="4" id="KW-1003">Cell membrane</keyword>
<sequence>MARHNEAHAHYHQVVRAPRRQAVAHPGDNFRVSDQRPEPAEPSAERPADRPTGRAQDREILRLAVPAFFALVSEPLMLLADSAIVGHLGTPQLAALGVAGTILQTLVGVCVFLAYGTTSAVARRIGAGDHRGALSQGIDGLWLALLLGVVLAVAGLLLAPATVGAFDPSPDVADHAVTYLRISCFGIPSMLLLLAATGVLRGLQDTTTPMVVAISANLANIALNLVLVYGLDLDIAGSALGTALAQTAAGVALVWVVVRGARRDGAKLRPDRPGILGSAHAGIPLVIRTLTLRIAIVLTTYVATSLGTTSVAAHQVAFTLWSFLALALDAIAIAAQALTGRALGAGDVAGTRAITRRMMWWGLVSGFVGGLALWGLRDVYVPWFTSDPEVRHTLAAILLVAAIWQPVNGVVFVLDGVLIGAGDGRYLAVAGVIALVLFVPMALSVLWFDGGVVALWWAFGGYMLLRLLTLMTRERGDGWLVTGATR</sequence>
<keyword evidence="7 9" id="KW-0472">Membrane</keyword>
<organism evidence="10 11">
    <name type="scientific">Kribbella orskensis</name>
    <dbReference type="NCBI Taxonomy" id="2512216"/>
    <lineage>
        <taxon>Bacteria</taxon>
        <taxon>Bacillati</taxon>
        <taxon>Actinomycetota</taxon>
        <taxon>Actinomycetes</taxon>
        <taxon>Propionibacteriales</taxon>
        <taxon>Kribbellaceae</taxon>
        <taxon>Kribbella</taxon>
    </lineage>
</organism>
<feature type="compositionally biased region" description="Basic residues" evidence="8">
    <location>
        <begin position="10"/>
        <end position="19"/>
    </location>
</feature>
<feature type="transmembrane region" description="Helical" evidence="9">
    <location>
        <begin position="92"/>
        <end position="115"/>
    </location>
</feature>
<feature type="compositionally biased region" description="Basic and acidic residues" evidence="8">
    <location>
        <begin position="31"/>
        <end position="55"/>
    </location>
</feature>
<keyword evidence="3" id="KW-0813">Transport</keyword>
<evidence type="ECO:0000256" key="5">
    <source>
        <dbReference type="ARBA" id="ARBA00022692"/>
    </source>
</evidence>
<dbReference type="PANTHER" id="PTHR42893:SF46">
    <property type="entry name" value="PROTEIN DETOXIFICATION 44, CHLOROPLASTIC"/>
    <property type="match status" value="1"/>
</dbReference>
<feature type="transmembrane region" description="Helical" evidence="9">
    <location>
        <begin position="179"/>
        <end position="203"/>
    </location>
</feature>